<dbReference type="EC" id="2.7.1.-" evidence="5"/>
<dbReference type="PANTHER" id="PTHR12684">
    <property type="entry name" value="PUTATIVE PHOSPHOTRANSFERASE"/>
    <property type="match status" value="1"/>
</dbReference>
<dbReference type="InterPro" id="IPR002745">
    <property type="entry name" value="Ptrans_KptA/Tpt1"/>
</dbReference>
<dbReference type="GO" id="GO:0000215">
    <property type="term" value="F:tRNA 2'-phosphotransferase activity"/>
    <property type="evidence" value="ECO:0007669"/>
    <property type="project" value="TreeGrafter"/>
</dbReference>
<evidence type="ECO:0000313" key="6">
    <source>
        <dbReference type="EMBL" id="PQV65554.1"/>
    </source>
</evidence>
<dbReference type="GO" id="GO:0003950">
    <property type="term" value="F:NAD+ poly-ADP-ribosyltransferase activity"/>
    <property type="evidence" value="ECO:0007669"/>
    <property type="project" value="InterPro"/>
</dbReference>
<keyword evidence="2 5" id="KW-0808">Transferase</keyword>
<dbReference type="EMBL" id="NIGF01000001">
    <property type="protein sequence ID" value="PQV65554.1"/>
    <property type="molecule type" value="Genomic_DNA"/>
</dbReference>
<protein>
    <recommendedName>
        <fullName evidence="5">Probable RNA 2'-phosphotransferase</fullName>
        <ecNumber evidence="5">2.7.1.-</ecNumber>
    </recommendedName>
</protein>
<comment type="similarity">
    <text evidence="1 5">Belongs to the KptA/TPT1 family.</text>
</comment>
<dbReference type="AlphaFoldDB" id="A0A2S8SXN6"/>
<dbReference type="PANTHER" id="PTHR12684:SF2">
    <property type="entry name" value="TRNA 2'-PHOSPHOTRANSFERASE 1"/>
    <property type="match status" value="1"/>
</dbReference>
<dbReference type="SUPFAM" id="SSF56399">
    <property type="entry name" value="ADP-ribosylation"/>
    <property type="match status" value="1"/>
</dbReference>
<evidence type="ECO:0000313" key="7">
    <source>
        <dbReference type="Proteomes" id="UP000237684"/>
    </source>
</evidence>
<dbReference type="Proteomes" id="UP000237684">
    <property type="component" value="Unassembled WGS sequence"/>
</dbReference>
<dbReference type="HAMAP" id="MF_00299">
    <property type="entry name" value="KptA"/>
    <property type="match status" value="1"/>
</dbReference>
<evidence type="ECO:0000256" key="3">
    <source>
        <dbReference type="ARBA" id="ARBA00023027"/>
    </source>
</evidence>
<keyword evidence="3 5" id="KW-0520">NAD</keyword>
<dbReference type="Gene3D" id="1.10.10.970">
    <property type="entry name" value="RNA 2'-phosphotransferase, Tpt1/KptA family, N-terminal domain"/>
    <property type="match status" value="1"/>
</dbReference>
<organism evidence="6 7">
    <name type="scientific">Abditibacterium utsteinense</name>
    <dbReference type="NCBI Taxonomy" id="1960156"/>
    <lineage>
        <taxon>Bacteria</taxon>
        <taxon>Pseudomonadati</taxon>
        <taxon>Abditibacteriota</taxon>
        <taxon>Abditibacteriia</taxon>
        <taxon>Abditibacteriales</taxon>
        <taxon>Abditibacteriaceae</taxon>
        <taxon>Abditibacterium</taxon>
    </lineage>
</organism>
<comment type="caution">
    <text evidence="6">The sequence shown here is derived from an EMBL/GenBank/DDBJ whole genome shotgun (WGS) entry which is preliminary data.</text>
</comment>
<dbReference type="InterPro" id="IPR042081">
    <property type="entry name" value="RNA_2'-PTrans_C"/>
</dbReference>
<dbReference type="GO" id="GO:0006388">
    <property type="term" value="P:tRNA splicing, via endonucleolytic cleavage and ligation"/>
    <property type="evidence" value="ECO:0007669"/>
    <property type="project" value="UniProtKB-UniRule"/>
</dbReference>
<dbReference type="NCBIfam" id="NF002014">
    <property type="entry name" value="PRK00819.1-4"/>
    <property type="match status" value="1"/>
</dbReference>
<evidence type="ECO:0000256" key="2">
    <source>
        <dbReference type="ARBA" id="ARBA00022679"/>
    </source>
</evidence>
<comment type="function">
    <text evidence="4 5">Removes the 2'-phosphate from RNA via an intermediate in which the phosphate is ADP-ribosylated by NAD followed by a presumed transesterification to release the RNA and generate ADP-ribose 1''-2''-cyclic phosphate (APPR&gt;P). May function as an ADP-ribosylase.</text>
</comment>
<dbReference type="InParanoid" id="A0A2S8SXN6"/>
<sequence>MSCPYENGKLGRMNPEEIKKKSKWLSKHLRHLPELIGLELESGGWVDVEKLLAAAKKFHLSLSRAELEEVVKENDKQRFSLDASGQKIRANQGHSVEVDLELEAQTPPAILYHGTGAQNRDLLLREGLQKMRRHHVHLSRDIETARKVGARHGKPLIFEVDAAQMHADGFSFFVSDNGVWLIDEVPPRYLSVCGDAAR</sequence>
<accession>A0A2S8SXN6</accession>
<keyword evidence="7" id="KW-1185">Reference proteome</keyword>
<evidence type="ECO:0000256" key="1">
    <source>
        <dbReference type="ARBA" id="ARBA00009836"/>
    </source>
</evidence>
<dbReference type="Pfam" id="PF01885">
    <property type="entry name" value="PTS_2-RNA"/>
    <property type="match status" value="1"/>
</dbReference>
<dbReference type="InterPro" id="IPR042080">
    <property type="entry name" value="RNA_2'-PTrans_N"/>
</dbReference>
<evidence type="ECO:0000256" key="5">
    <source>
        <dbReference type="HAMAP-Rule" id="MF_00299"/>
    </source>
</evidence>
<name>A0A2S8SXN6_9BACT</name>
<evidence type="ECO:0000256" key="4">
    <source>
        <dbReference type="ARBA" id="ARBA00025212"/>
    </source>
</evidence>
<reference evidence="6 7" key="1">
    <citation type="journal article" date="2018" name="Syst. Appl. Microbiol.">
        <title>Abditibacterium utsteinense sp. nov., the first cultivated member of candidate phylum FBP, isolated from ice-free Antarctic soil samples.</title>
        <authorList>
            <person name="Tahon G."/>
            <person name="Tytgat B."/>
            <person name="Lebbe L."/>
            <person name="Carlier A."/>
            <person name="Willems A."/>
        </authorList>
    </citation>
    <scope>NUCLEOTIDE SEQUENCE [LARGE SCALE GENOMIC DNA]</scope>
    <source>
        <strain evidence="6 7">LMG 29911</strain>
    </source>
</reference>
<gene>
    <name evidence="5" type="primary">kptA</name>
    <name evidence="6" type="ORF">B1R32_101296</name>
</gene>
<dbReference type="Gene3D" id="3.20.170.30">
    <property type="match status" value="1"/>
</dbReference>
<dbReference type="InterPro" id="IPR022928">
    <property type="entry name" value="RNA_2'-PTrans_KptA"/>
</dbReference>
<proteinExistence type="inferred from homology"/>